<dbReference type="GeneID" id="30967548"/>
<gene>
    <name evidence="11" type="ORF">ASCRUDRAFT_77558</name>
</gene>
<dbReference type="Pfam" id="PF00565">
    <property type="entry name" value="SNase"/>
    <property type="match status" value="1"/>
</dbReference>
<reference evidence="12" key="1">
    <citation type="submission" date="2016-05" db="EMBL/GenBank/DDBJ databases">
        <title>Comparative genomics of biotechnologically important yeasts.</title>
        <authorList>
            <consortium name="DOE Joint Genome Institute"/>
            <person name="Riley R."/>
            <person name="Haridas S."/>
            <person name="Wolfe K.H."/>
            <person name="Lopes M.R."/>
            <person name="Hittinger C.T."/>
            <person name="Goker M."/>
            <person name="Salamov A."/>
            <person name="Wisecaver J."/>
            <person name="Long T.M."/>
            <person name="Aerts A.L."/>
            <person name="Barry K."/>
            <person name="Choi C."/>
            <person name="Clum A."/>
            <person name="Coughlan A.Y."/>
            <person name="Deshpande S."/>
            <person name="Douglass A.P."/>
            <person name="Hanson S.J."/>
            <person name="Klenk H.-P."/>
            <person name="Labutti K."/>
            <person name="Lapidus A."/>
            <person name="Lindquist E."/>
            <person name="Lipzen A."/>
            <person name="Meier-Kolthoff J.P."/>
            <person name="Ohm R.A."/>
            <person name="Otillar R.P."/>
            <person name="Pangilinan J."/>
            <person name="Peng Y."/>
            <person name="Rokas A."/>
            <person name="Rosa C.A."/>
            <person name="Scheuner C."/>
            <person name="Sibirny A.A."/>
            <person name="Slot J.C."/>
            <person name="Stielow J.B."/>
            <person name="Sun H."/>
            <person name="Kurtzman C.P."/>
            <person name="Blackwell M."/>
            <person name="Grigoriev I.V."/>
            <person name="Jeffries T.W."/>
        </authorList>
    </citation>
    <scope>NUCLEOTIDE SEQUENCE [LARGE SCALE GENOMIC DNA]</scope>
    <source>
        <strain evidence="12">DSM 1968</strain>
    </source>
</reference>
<evidence type="ECO:0000256" key="9">
    <source>
        <dbReference type="ARBA" id="ARBA00022837"/>
    </source>
</evidence>
<feature type="domain" description="TNase-like" evidence="10">
    <location>
        <begin position="74"/>
        <end position="233"/>
    </location>
</feature>
<dbReference type="FunCoup" id="A0A1D2VB36">
    <property type="interactions" value="15"/>
</dbReference>
<comment type="similarity">
    <text evidence="3">Belongs to the LCL3 family.</text>
</comment>
<keyword evidence="12" id="KW-1185">Reference proteome</keyword>
<dbReference type="GO" id="GO:0016787">
    <property type="term" value="F:hydrolase activity"/>
    <property type="evidence" value="ECO:0007669"/>
    <property type="project" value="UniProtKB-KW"/>
</dbReference>
<keyword evidence="7" id="KW-0255">Endonuclease</keyword>
<evidence type="ECO:0000259" key="10">
    <source>
        <dbReference type="PROSITE" id="PS50830"/>
    </source>
</evidence>
<dbReference type="STRING" id="1344418.A0A1D2VB36"/>
<evidence type="ECO:0000256" key="5">
    <source>
        <dbReference type="ARBA" id="ARBA00014651"/>
    </source>
</evidence>
<evidence type="ECO:0000256" key="1">
    <source>
        <dbReference type="ARBA" id="ARBA00004167"/>
    </source>
</evidence>
<proteinExistence type="inferred from homology"/>
<name>A0A1D2VB36_9ASCO</name>
<dbReference type="SMART" id="SM00318">
    <property type="entry name" value="SNc"/>
    <property type="match status" value="1"/>
</dbReference>
<dbReference type="SUPFAM" id="SSF50199">
    <property type="entry name" value="Staphylococcal nuclease"/>
    <property type="match status" value="1"/>
</dbReference>
<keyword evidence="6" id="KW-0540">Nuclease</keyword>
<evidence type="ECO:0000256" key="2">
    <source>
        <dbReference type="ARBA" id="ARBA00004173"/>
    </source>
</evidence>
<dbReference type="Proteomes" id="UP000095038">
    <property type="component" value="Unassembled WGS sequence"/>
</dbReference>
<dbReference type="EMBL" id="KV454489">
    <property type="protein sequence ID" value="ODV58819.1"/>
    <property type="molecule type" value="Genomic_DNA"/>
</dbReference>
<dbReference type="Gene3D" id="2.40.50.90">
    <property type="match status" value="1"/>
</dbReference>
<evidence type="ECO:0000313" key="12">
    <source>
        <dbReference type="Proteomes" id="UP000095038"/>
    </source>
</evidence>
<sequence>MITKSKNDLKGGRSGKYFINSSNSLDNKNRNYNDIILYTLLLTGSLIGSRKIYGKYFKRISSCHDIPQKYFHKRFLSGKVTSVGDGDNFHFFHTPGGIIGGWYWLRFPGTNRKELKNETLHIRLCGVDAPERSHFGKPSQPFSDESLNWLRNYILNKKIWIKPLRIDMYNRVVSKVIIKKFGFFNKDVSEEMIKNGIGIVYEGKTSAEFDNKKEMYEKHQENAKKKKLGLWGVKGKTMTPGQYKKIYR</sequence>
<dbReference type="OrthoDB" id="430293at2759"/>
<dbReference type="PROSITE" id="PS50830">
    <property type="entry name" value="TNASE_3"/>
    <property type="match status" value="1"/>
</dbReference>
<organism evidence="11 12">
    <name type="scientific">Ascoidea rubescens DSM 1968</name>
    <dbReference type="NCBI Taxonomy" id="1344418"/>
    <lineage>
        <taxon>Eukaryota</taxon>
        <taxon>Fungi</taxon>
        <taxon>Dikarya</taxon>
        <taxon>Ascomycota</taxon>
        <taxon>Saccharomycotina</taxon>
        <taxon>Saccharomycetes</taxon>
        <taxon>Ascoideaceae</taxon>
        <taxon>Ascoidea</taxon>
    </lineage>
</organism>
<dbReference type="InParanoid" id="A0A1D2VB36"/>
<dbReference type="GO" id="GO:0016020">
    <property type="term" value="C:membrane"/>
    <property type="evidence" value="ECO:0007669"/>
    <property type="project" value="UniProtKB-SubCell"/>
</dbReference>
<evidence type="ECO:0000256" key="6">
    <source>
        <dbReference type="ARBA" id="ARBA00022722"/>
    </source>
</evidence>
<dbReference type="AlphaFoldDB" id="A0A1D2VB36"/>
<dbReference type="PANTHER" id="PTHR12302">
    <property type="entry name" value="EBNA2 BINDING PROTEIN P100"/>
    <property type="match status" value="1"/>
</dbReference>
<evidence type="ECO:0000313" key="11">
    <source>
        <dbReference type="EMBL" id="ODV58819.1"/>
    </source>
</evidence>
<dbReference type="RefSeq" id="XP_020045126.1">
    <property type="nucleotide sequence ID" value="XM_020193912.1"/>
</dbReference>
<dbReference type="InterPro" id="IPR016071">
    <property type="entry name" value="Staphylococal_nuclease_OB-fold"/>
</dbReference>
<keyword evidence="8" id="KW-0378">Hydrolase</keyword>
<evidence type="ECO:0000256" key="8">
    <source>
        <dbReference type="ARBA" id="ARBA00022801"/>
    </source>
</evidence>
<dbReference type="InterPro" id="IPR035437">
    <property type="entry name" value="SNase_OB-fold_sf"/>
</dbReference>
<dbReference type="GO" id="GO:0004519">
    <property type="term" value="F:endonuclease activity"/>
    <property type="evidence" value="ECO:0007669"/>
    <property type="project" value="UniProtKB-KW"/>
</dbReference>
<accession>A0A1D2VB36</accession>
<keyword evidence="9" id="KW-0106">Calcium</keyword>
<dbReference type="PANTHER" id="PTHR12302:SF3">
    <property type="entry name" value="SERINE_THREONINE-PROTEIN KINASE 31"/>
    <property type="match status" value="1"/>
</dbReference>
<evidence type="ECO:0000256" key="7">
    <source>
        <dbReference type="ARBA" id="ARBA00022759"/>
    </source>
</evidence>
<evidence type="ECO:0000256" key="4">
    <source>
        <dbReference type="ARBA" id="ARBA00013404"/>
    </source>
</evidence>
<dbReference type="GO" id="GO:0005739">
    <property type="term" value="C:mitochondrion"/>
    <property type="evidence" value="ECO:0007669"/>
    <property type="project" value="UniProtKB-SubCell"/>
</dbReference>
<comment type="subcellular location">
    <subcellularLocation>
        <location evidence="1">Membrane</location>
        <topology evidence="1">Single-pass membrane protein</topology>
    </subcellularLocation>
    <subcellularLocation>
        <location evidence="2">Mitochondrion</location>
    </subcellularLocation>
</comment>
<protein>
    <recommendedName>
        <fullName evidence="4">Probable endonuclease LCL3</fullName>
    </recommendedName>
    <alternativeName>
        <fullName evidence="5">Probable endonuclease lcl3</fullName>
    </alternativeName>
</protein>
<evidence type="ECO:0000256" key="3">
    <source>
        <dbReference type="ARBA" id="ARBA00005435"/>
    </source>
</evidence>